<dbReference type="EC" id="5.1.99.5" evidence="3"/>
<evidence type="ECO:0000313" key="8">
    <source>
        <dbReference type="Proteomes" id="UP000316225"/>
    </source>
</evidence>
<dbReference type="AlphaFoldDB" id="A0A562NSM0"/>
<sequence>MQVFIINPNSTESMTRMALKSAQGVADPGTVILPATGRDAPASIEGFSDEALSVPSMLAQIREAEQAGAQATVIACFDDPGLDAAREVAGGPVLGICQSGIQAAMILSKRFSIVTTLPRSVPAIEDLVQRYGASGHCRRVRCIDLPVLSIESESQQAFSLLVAEIERARDEDGAEAVVLGCAGMSDLTDALTRATGVVVIDGVVVAVKMAEALVGSGLRTSKANAYAYPRVK</sequence>
<evidence type="ECO:0000313" key="7">
    <source>
        <dbReference type="EMBL" id="TWI35204.1"/>
    </source>
</evidence>
<comment type="catalytic activity">
    <reaction evidence="2">
        <text>a D-5-monosubstituted hydantoin = a L-5-monosubstituted hydantoin</text>
        <dbReference type="Rhea" id="RHEA:46624"/>
        <dbReference type="ChEBI" id="CHEBI:86339"/>
        <dbReference type="ChEBI" id="CHEBI:86340"/>
        <dbReference type="EC" id="5.1.99.5"/>
    </reaction>
</comment>
<accession>A0A562NSM0</accession>
<dbReference type="Pfam" id="PF01177">
    <property type="entry name" value="Asp_Glu_race"/>
    <property type="match status" value="1"/>
</dbReference>
<gene>
    <name evidence="7" type="ORF">IQ24_01714</name>
</gene>
<evidence type="ECO:0000256" key="6">
    <source>
        <dbReference type="ARBA" id="ARBA00093234"/>
    </source>
</evidence>
<dbReference type="PANTHER" id="PTHR28047">
    <property type="entry name" value="PROTEIN DCG1"/>
    <property type="match status" value="1"/>
</dbReference>
<comment type="catalytic activity">
    <reaction evidence="6">
        <text>D-5-isobutylhydantoin = L-5-isobutylhydantoin</text>
        <dbReference type="Rhea" id="RHEA:84231"/>
        <dbReference type="ChEBI" id="CHEBI:233609"/>
        <dbReference type="ChEBI" id="CHEBI:233610"/>
    </reaction>
</comment>
<dbReference type="GO" id="GO:0047661">
    <property type="term" value="F:amino-acid racemase activity"/>
    <property type="evidence" value="ECO:0007669"/>
    <property type="project" value="InterPro"/>
</dbReference>
<proteinExistence type="inferred from homology"/>
<dbReference type="PANTHER" id="PTHR28047:SF5">
    <property type="entry name" value="PROTEIN DCG1"/>
    <property type="match status" value="1"/>
</dbReference>
<dbReference type="InterPro" id="IPR053714">
    <property type="entry name" value="Iso_Racemase_Enz_sf"/>
</dbReference>
<evidence type="ECO:0000256" key="3">
    <source>
        <dbReference type="ARBA" id="ARBA00066406"/>
    </source>
</evidence>
<comment type="caution">
    <text evidence="7">The sequence shown here is derived from an EMBL/GenBank/DDBJ whole genome shotgun (WGS) entry which is preliminary data.</text>
</comment>
<name>A0A562NSM0_9RHOB</name>
<dbReference type="Proteomes" id="UP000316225">
    <property type="component" value="Unassembled WGS sequence"/>
</dbReference>
<comment type="catalytic activity">
    <reaction evidence="5">
        <text>D-5-benzylhydantoin = L-5-benzylhydantoin</text>
        <dbReference type="Rhea" id="RHEA:83991"/>
        <dbReference type="ChEBI" id="CHEBI:176864"/>
        <dbReference type="ChEBI" id="CHEBI:233540"/>
    </reaction>
</comment>
<reference evidence="7 8" key="1">
    <citation type="journal article" date="2015" name="Stand. Genomic Sci.">
        <title>Genomic Encyclopedia of Bacterial and Archaeal Type Strains, Phase III: the genomes of soil and plant-associated and newly described type strains.</title>
        <authorList>
            <person name="Whitman W.B."/>
            <person name="Woyke T."/>
            <person name="Klenk H.P."/>
            <person name="Zhou Y."/>
            <person name="Lilburn T.G."/>
            <person name="Beck B.J."/>
            <person name="De Vos P."/>
            <person name="Vandamme P."/>
            <person name="Eisen J.A."/>
            <person name="Garrity G."/>
            <person name="Hugenholtz P."/>
            <person name="Kyrpides N.C."/>
        </authorList>
    </citation>
    <scope>NUCLEOTIDE SEQUENCE [LARGE SCALE GENOMIC DNA]</scope>
    <source>
        <strain evidence="7 8">CGMCC 1.5364</strain>
    </source>
</reference>
<keyword evidence="8" id="KW-1185">Reference proteome</keyword>
<protein>
    <recommendedName>
        <fullName evidence="4">Hydantoin racemase</fullName>
        <ecNumber evidence="3">5.1.99.5</ecNumber>
    </recommendedName>
</protein>
<dbReference type="RefSeq" id="WP_145397503.1">
    <property type="nucleotide sequence ID" value="NZ_VLKU01000004.1"/>
</dbReference>
<dbReference type="Gene3D" id="3.40.50.12500">
    <property type="match status" value="1"/>
</dbReference>
<dbReference type="FunFam" id="3.40.50.12500:FF:000001">
    <property type="entry name" value="Putative hydantoin racemase"/>
    <property type="match status" value="1"/>
</dbReference>
<comment type="similarity">
    <text evidence="1">Belongs to the HyuE racemase family.</text>
</comment>
<dbReference type="InterPro" id="IPR015942">
    <property type="entry name" value="Asp/Glu/hydantoin_racemase"/>
</dbReference>
<evidence type="ECO:0000256" key="4">
    <source>
        <dbReference type="ARBA" id="ARBA00067972"/>
    </source>
</evidence>
<organism evidence="7 8">
    <name type="scientific">Paracoccus sulfuroxidans</name>
    <dbReference type="NCBI Taxonomy" id="384678"/>
    <lineage>
        <taxon>Bacteria</taxon>
        <taxon>Pseudomonadati</taxon>
        <taxon>Pseudomonadota</taxon>
        <taxon>Alphaproteobacteria</taxon>
        <taxon>Rhodobacterales</taxon>
        <taxon>Paracoccaceae</taxon>
        <taxon>Paracoccus</taxon>
    </lineage>
</organism>
<evidence type="ECO:0000256" key="2">
    <source>
        <dbReference type="ARBA" id="ARBA00051635"/>
    </source>
</evidence>
<dbReference type="EMBL" id="VLKU01000004">
    <property type="protein sequence ID" value="TWI35204.1"/>
    <property type="molecule type" value="Genomic_DNA"/>
</dbReference>
<evidence type="ECO:0000256" key="5">
    <source>
        <dbReference type="ARBA" id="ARBA00093199"/>
    </source>
</evidence>
<evidence type="ECO:0000256" key="1">
    <source>
        <dbReference type="ARBA" id="ARBA00038414"/>
    </source>
</evidence>
<dbReference type="GO" id="GO:0036348">
    <property type="term" value="F:hydantoin racemase activity"/>
    <property type="evidence" value="ECO:0007669"/>
    <property type="project" value="UniProtKB-EC"/>
</dbReference>
<dbReference type="InterPro" id="IPR052186">
    <property type="entry name" value="Hydantoin_racemase-like"/>
</dbReference>
<dbReference type="OrthoDB" id="9791723at2"/>